<comment type="caution">
    <text evidence="1">The sequence shown here is derived from an EMBL/GenBank/DDBJ whole genome shotgun (WGS) entry which is preliminary data.</text>
</comment>
<name>A0ACB9GTG5_9ASTR</name>
<keyword evidence="2" id="KW-1185">Reference proteome</keyword>
<dbReference type="Proteomes" id="UP001056120">
    <property type="component" value="Linkage Group LG13"/>
</dbReference>
<sequence>MLHFFSSGYVDWNSLPEDGGHALMTDVHEEVPTITSSPQVLTLLCTNDCIDSFDKIETANQMLSNQLDEEYFAHKLRVESSDTFQKMLSTQIYSNVKFRVGYNATEPLCNYTPISSIDEYMEKVPSDISDQGCCVRILNSNEKKTIGTSTLQTIQFIKAGNFDSSNASARKFVVNYSKPIVPNPPILKEMIKLFSKVEDKYNRDVHTLVAGQQHLMHMAENLISMIESKRFSKHVHPRRVFDICAGDNPKPYVQKTFDEAMQV</sequence>
<gene>
    <name evidence="1" type="ORF">L1987_40629</name>
</gene>
<evidence type="ECO:0000313" key="2">
    <source>
        <dbReference type="Proteomes" id="UP001056120"/>
    </source>
</evidence>
<organism evidence="1 2">
    <name type="scientific">Smallanthus sonchifolius</name>
    <dbReference type="NCBI Taxonomy" id="185202"/>
    <lineage>
        <taxon>Eukaryota</taxon>
        <taxon>Viridiplantae</taxon>
        <taxon>Streptophyta</taxon>
        <taxon>Embryophyta</taxon>
        <taxon>Tracheophyta</taxon>
        <taxon>Spermatophyta</taxon>
        <taxon>Magnoliopsida</taxon>
        <taxon>eudicotyledons</taxon>
        <taxon>Gunneridae</taxon>
        <taxon>Pentapetalae</taxon>
        <taxon>asterids</taxon>
        <taxon>campanulids</taxon>
        <taxon>Asterales</taxon>
        <taxon>Asteraceae</taxon>
        <taxon>Asteroideae</taxon>
        <taxon>Heliantheae alliance</taxon>
        <taxon>Millerieae</taxon>
        <taxon>Smallanthus</taxon>
    </lineage>
</organism>
<proteinExistence type="predicted"/>
<dbReference type="EMBL" id="CM042030">
    <property type="protein sequence ID" value="KAI3786727.1"/>
    <property type="molecule type" value="Genomic_DNA"/>
</dbReference>
<reference evidence="1 2" key="2">
    <citation type="journal article" date="2022" name="Mol. Ecol. Resour.">
        <title>The genomes of chicory, endive, great burdock and yacon provide insights into Asteraceae paleo-polyploidization history and plant inulin production.</title>
        <authorList>
            <person name="Fan W."/>
            <person name="Wang S."/>
            <person name="Wang H."/>
            <person name="Wang A."/>
            <person name="Jiang F."/>
            <person name="Liu H."/>
            <person name="Zhao H."/>
            <person name="Xu D."/>
            <person name="Zhang Y."/>
        </authorList>
    </citation>
    <scope>NUCLEOTIDE SEQUENCE [LARGE SCALE GENOMIC DNA]</scope>
    <source>
        <strain evidence="2">cv. Yunnan</strain>
        <tissue evidence="1">Leaves</tissue>
    </source>
</reference>
<protein>
    <submittedName>
        <fullName evidence="1">Uncharacterized protein</fullName>
    </submittedName>
</protein>
<accession>A0ACB9GTG5</accession>
<evidence type="ECO:0000313" key="1">
    <source>
        <dbReference type="EMBL" id="KAI3786727.1"/>
    </source>
</evidence>
<reference evidence="2" key="1">
    <citation type="journal article" date="2022" name="Mol. Ecol. Resour.">
        <title>The genomes of chicory, endive, great burdock and yacon provide insights into Asteraceae palaeo-polyploidization history and plant inulin production.</title>
        <authorList>
            <person name="Fan W."/>
            <person name="Wang S."/>
            <person name="Wang H."/>
            <person name="Wang A."/>
            <person name="Jiang F."/>
            <person name="Liu H."/>
            <person name="Zhao H."/>
            <person name="Xu D."/>
            <person name="Zhang Y."/>
        </authorList>
    </citation>
    <scope>NUCLEOTIDE SEQUENCE [LARGE SCALE GENOMIC DNA]</scope>
    <source>
        <strain evidence="2">cv. Yunnan</strain>
    </source>
</reference>